<accession>A0A1X1YMI1</accession>
<evidence type="ECO:0000313" key="1">
    <source>
        <dbReference type="EMBL" id="ORW12233.1"/>
    </source>
</evidence>
<gene>
    <name evidence="1" type="ORF">AWC14_01205</name>
</gene>
<comment type="caution">
    <text evidence="1">The sequence shown here is derived from an EMBL/GenBank/DDBJ whole genome shotgun (WGS) entry which is preliminary data.</text>
</comment>
<name>A0A1X1YMI1_9MYCO</name>
<dbReference type="OrthoDB" id="4715122at2"/>
<dbReference type="AlphaFoldDB" id="A0A1X1YMI1"/>
<proteinExistence type="predicted"/>
<dbReference type="RefSeq" id="WP_045374988.1">
    <property type="nucleotide sequence ID" value="NZ_BBKA01000019.1"/>
</dbReference>
<protein>
    <submittedName>
        <fullName evidence="1">Uncharacterized protein</fullName>
    </submittedName>
</protein>
<reference evidence="1 2" key="1">
    <citation type="submission" date="2016-01" db="EMBL/GenBank/DDBJ databases">
        <title>The new phylogeny of the genus Mycobacterium.</title>
        <authorList>
            <person name="Tarcisio F."/>
            <person name="Conor M."/>
            <person name="Antonella G."/>
            <person name="Elisabetta G."/>
            <person name="Giulia F.S."/>
            <person name="Sara T."/>
            <person name="Anna F."/>
            <person name="Clotilde B."/>
            <person name="Roberto B."/>
            <person name="Veronica D.S."/>
            <person name="Fabio R."/>
            <person name="Monica P."/>
            <person name="Olivier J."/>
            <person name="Enrico T."/>
            <person name="Nicola S."/>
        </authorList>
    </citation>
    <scope>NUCLEOTIDE SEQUENCE [LARGE SCALE GENOMIC DNA]</scope>
    <source>
        <strain evidence="1 2">DSM 45166</strain>
    </source>
</reference>
<evidence type="ECO:0000313" key="2">
    <source>
        <dbReference type="Proteomes" id="UP000193487"/>
    </source>
</evidence>
<organism evidence="1 2">
    <name type="scientific">Mycobacterium kyorinense</name>
    <dbReference type="NCBI Taxonomy" id="487514"/>
    <lineage>
        <taxon>Bacteria</taxon>
        <taxon>Bacillati</taxon>
        <taxon>Actinomycetota</taxon>
        <taxon>Actinomycetes</taxon>
        <taxon>Mycobacteriales</taxon>
        <taxon>Mycobacteriaceae</taxon>
        <taxon>Mycobacterium</taxon>
    </lineage>
</organism>
<sequence length="462" mass="50816">MAQTSSWFAAFVRETRERSGRSQQEVHDAGGPYRQAQAAIESEQGDHIPDYFLPMFDHAYGWPRGYTQALAELGEYIENPELGDALRGDERDAAVLADYDGQPPPTVWKTFGGLYEDPNQATGYSPAYLGFDPTTGEPVCLEGPLLTNVPFEHLHPMILARHGTTTIDVNVVDANSMNTLTSHYAGGYVPESAAQQPIKLYRTGTSDPAQAEPIAIDSLSEITLLSEAKNLAAALRKIRPHVPTTTIRAAFTFLAIVAFGEDPILTMTELLRRGTDTAATEFNTRFEQFWQEFYDPAKAGPELARPDHHACDLLAGVLAARDEVLTIDIGNHKGQRHPRYDIPRTVRPDSILPPSAPPAMLFYDSNIAPEMPVALSHQWITASLSFYAAELKPGGGVWPPLGPRIPYQSVGITSADDRDIVAQRDSPQYKPDGLSTLTNYCGGQAIYCESRGTARRVWLPHR</sequence>
<dbReference type="Proteomes" id="UP000193487">
    <property type="component" value="Unassembled WGS sequence"/>
</dbReference>
<keyword evidence="2" id="KW-1185">Reference proteome</keyword>
<dbReference type="EMBL" id="LQPE01000002">
    <property type="protein sequence ID" value="ORW12233.1"/>
    <property type="molecule type" value="Genomic_DNA"/>
</dbReference>